<organism evidence="1 2">
    <name type="scientific">Gigaspora rosea</name>
    <dbReference type="NCBI Taxonomy" id="44941"/>
    <lineage>
        <taxon>Eukaryota</taxon>
        <taxon>Fungi</taxon>
        <taxon>Fungi incertae sedis</taxon>
        <taxon>Mucoromycota</taxon>
        <taxon>Glomeromycotina</taxon>
        <taxon>Glomeromycetes</taxon>
        <taxon>Diversisporales</taxon>
        <taxon>Gigasporaceae</taxon>
        <taxon>Gigaspora</taxon>
    </lineage>
</organism>
<protein>
    <submittedName>
        <fullName evidence="1">Uncharacterized protein</fullName>
    </submittedName>
</protein>
<accession>A0A397VRY7</accession>
<dbReference type="AlphaFoldDB" id="A0A397VRY7"/>
<proteinExistence type="predicted"/>
<dbReference type="Proteomes" id="UP000266673">
    <property type="component" value="Unassembled WGS sequence"/>
</dbReference>
<name>A0A397VRY7_9GLOM</name>
<evidence type="ECO:0000313" key="1">
    <source>
        <dbReference type="EMBL" id="RIB24097.1"/>
    </source>
</evidence>
<dbReference type="EMBL" id="QKWP01000230">
    <property type="protein sequence ID" value="RIB24097.1"/>
    <property type="molecule type" value="Genomic_DNA"/>
</dbReference>
<evidence type="ECO:0000313" key="2">
    <source>
        <dbReference type="Proteomes" id="UP000266673"/>
    </source>
</evidence>
<comment type="caution">
    <text evidence="1">The sequence shown here is derived from an EMBL/GenBank/DDBJ whole genome shotgun (WGS) entry which is preliminary data.</text>
</comment>
<gene>
    <name evidence="1" type="ORF">C2G38_2032147</name>
</gene>
<sequence length="115" mass="12739">MDKGENRLAEVGGDVNIIISKNISNNESEVSNLKPAAPNHSTSLFKMFCDNVSSGDSNQVGLENKNARDTDIESNGLIGERGDRKLDNIEVEVDQLLLVMRNSYSDKMELDKRLI</sequence>
<reference evidence="1 2" key="1">
    <citation type="submission" date="2018-06" db="EMBL/GenBank/DDBJ databases">
        <title>Comparative genomics reveals the genomic features of Rhizophagus irregularis, R. cerebriforme, R. diaphanum and Gigaspora rosea, and their symbiotic lifestyle signature.</title>
        <authorList>
            <person name="Morin E."/>
            <person name="San Clemente H."/>
            <person name="Chen E.C.H."/>
            <person name="De La Providencia I."/>
            <person name="Hainaut M."/>
            <person name="Kuo A."/>
            <person name="Kohler A."/>
            <person name="Murat C."/>
            <person name="Tang N."/>
            <person name="Roy S."/>
            <person name="Loubradou J."/>
            <person name="Henrissat B."/>
            <person name="Grigoriev I.V."/>
            <person name="Corradi N."/>
            <person name="Roux C."/>
            <person name="Martin F.M."/>
        </authorList>
    </citation>
    <scope>NUCLEOTIDE SEQUENCE [LARGE SCALE GENOMIC DNA]</scope>
    <source>
        <strain evidence="1 2">DAOM 194757</strain>
    </source>
</reference>
<keyword evidence="2" id="KW-1185">Reference proteome</keyword>